<geneLocation type="plasmid" evidence="1">
    <name>p2</name>
</geneLocation>
<sequence>MLLRQALEHIRAGMPAPVQFNSRMVVLDQMDEVSAMMQKDVLDSHFHTVHNGATIRSFLRGSGQVRQDQPYRKAATVVTGAQAS</sequence>
<keyword evidence="1" id="KW-0614">Plasmid</keyword>
<organism evidence="1">
    <name type="scientific">Polaromonas hydrogenivorans</name>
    <dbReference type="NCBI Taxonomy" id="335476"/>
    <lineage>
        <taxon>Bacteria</taxon>
        <taxon>Pseudomonadati</taxon>
        <taxon>Pseudomonadota</taxon>
        <taxon>Betaproteobacteria</taxon>
        <taxon>Burkholderiales</taxon>
        <taxon>Comamonadaceae</taxon>
        <taxon>Polaromonas</taxon>
    </lineage>
</organism>
<dbReference type="EMBL" id="CP157677">
    <property type="protein sequence ID" value="XBP72833.1"/>
    <property type="molecule type" value="Genomic_DNA"/>
</dbReference>
<protein>
    <submittedName>
        <fullName evidence="1">Uncharacterized protein</fullName>
    </submittedName>
</protein>
<proteinExistence type="predicted"/>
<reference evidence="1" key="1">
    <citation type="submission" date="2024-05" db="EMBL/GenBank/DDBJ databases">
        <authorList>
            <person name="Bunk B."/>
            <person name="Swiderski J."/>
            <person name="Sproer C."/>
            <person name="Thiel V."/>
        </authorList>
    </citation>
    <scope>NUCLEOTIDE SEQUENCE</scope>
    <source>
        <strain evidence="1">DSM 17735</strain>
        <plasmid evidence="1">p2</plasmid>
    </source>
</reference>
<dbReference type="RefSeq" id="WP_349282619.1">
    <property type="nucleotide sequence ID" value="NZ_CBCSCU010000070.1"/>
</dbReference>
<dbReference type="AlphaFoldDB" id="A0AAU7M0U7"/>
<name>A0AAU7M0U7_9BURK</name>
<accession>A0AAU7M0U7</accession>
<evidence type="ECO:0000313" key="1">
    <source>
        <dbReference type="EMBL" id="XBP72833.1"/>
    </source>
</evidence>
<gene>
    <name evidence="1" type="ORF">ABLV49_22700</name>
</gene>